<feature type="binding site" evidence="17">
    <location>
        <position position="215"/>
    </location>
    <ligand>
        <name>chlorophyll a</name>
        <dbReference type="ChEBI" id="CHEBI:58416"/>
        <label>1</label>
    </ligand>
</feature>
<evidence type="ECO:0000256" key="4">
    <source>
        <dbReference type="ARBA" id="ARBA00022494"/>
    </source>
</evidence>
<dbReference type="GO" id="GO:0046872">
    <property type="term" value="F:metal ion binding"/>
    <property type="evidence" value="ECO:0007669"/>
    <property type="project" value="UniProtKB-KW"/>
</dbReference>
<evidence type="ECO:0000256" key="12">
    <source>
        <dbReference type="ARBA" id="ARBA00022842"/>
    </source>
</evidence>
<protein>
    <recommendedName>
        <fullName evidence="18">Chlorophyll a-b binding protein, chloroplastic</fullName>
    </recommendedName>
</protein>
<dbReference type="InterPro" id="IPR022796">
    <property type="entry name" value="Chloroa_b-bind"/>
</dbReference>
<comment type="function">
    <text evidence="18">The light-harvesting complex (LHC) functions as a light receptor, it captures and delivers excitation energy to photosystems with which it is closely associated.</text>
</comment>
<feature type="binding site" description="axial binding residue" evidence="17">
    <location>
        <position position="102"/>
    </location>
    <ligand>
        <name>chlorophyll a</name>
        <dbReference type="ChEBI" id="CHEBI:58416"/>
        <label>1</label>
    </ligand>
    <ligandPart>
        <name>Mg</name>
        <dbReference type="ChEBI" id="CHEBI:25107"/>
    </ligandPart>
</feature>
<dbReference type="GO" id="GO:0009535">
    <property type="term" value="C:chloroplast thylakoid membrane"/>
    <property type="evidence" value="ECO:0007669"/>
    <property type="project" value="UniProtKB-SubCell"/>
</dbReference>
<keyword evidence="9" id="KW-0812">Transmembrane</keyword>
<evidence type="ECO:0000256" key="13">
    <source>
        <dbReference type="ARBA" id="ARBA00022989"/>
    </source>
</evidence>
<reference evidence="19" key="1">
    <citation type="submission" date="2012-05" db="EMBL/GenBank/DDBJ databases">
        <authorList>
            <person name="Krishnakumar V."/>
            <person name="Cheung F."/>
            <person name="Xiao Y."/>
            <person name="Chan A."/>
            <person name="Moskal W.A."/>
            <person name="Town C.D."/>
        </authorList>
    </citation>
    <scope>NUCLEOTIDE SEQUENCE</scope>
</reference>
<dbReference type="GO" id="GO:0009765">
    <property type="term" value="P:photosynthesis, light harvesting"/>
    <property type="evidence" value="ECO:0007669"/>
    <property type="project" value="InterPro"/>
</dbReference>
<dbReference type="AlphaFoldDB" id="I3T4S4"/>
<evidence type="ECO:0000256" key="10">
    <source>
        <dbReference type="ARBA" id="ARBA00022723"/>
    </source>
</evidence>
<evidence type="ECO:0000256" key="1">
    <source>
        <dbReference type="ARBA" id="ARBA00003702"/>
    </source>
</evidence>
<dbReference type="EMBL" id="BT147722">
    <property type="protein sequence ID" value="AFK47516.1"/>
    <property type="molecule type" value="mRNA"/>
</dbReference>
<keyword evidence="4 17" id="KW-0148">Chlorophyll</keyword>
<comment type="function">
    <text evidence="1">May channel protons produced in the catalytic Mn center of water oxidation into the thylakoid lumen.</text>
</comment>
<evidence type="ECO:0000256" key="15">
    <source>
        <dbReference type="ARBA" id="ARBA00023078"/>
    </source>
</evidence>
<evidence type="ECO:0000256" key="18">
    <source>
        <dbReference type="RuleBase" id="RU363080"/>
    </source>
</evidence>
<keyword evidence="14 18" id="KW-0157">Chromophore</keyword>
<evidence type="ECO:0000256" key="16">
    <source>
        <dbReference type="ARBA" id="ARBA00023136"/>
    </source>
</evidence>
<keyword evidence="8 18" id="KW-0934">Plastid</keyword>
<comment type="similarity">
    <text evidence="3 18">Belongs to the light-harvesting chlorophyll a/b-binding (LHC) protein family.</text>
</comment>
<proteinExistence type="evidence at transcript level"/>
<comment type="subcellular location">
    <subcellularLocation>
        <location evidence="2 18">Plastid</location>
        <location evidence="2 18">Chloroplast thylakoid membrane</location>
    </subcellularLocation>
</comment>
<keyword evidence="15 18" id="KW-0793">Thylakoid</keyword>
<keyword evidence="6 18" id="KW-0602">Photosynthesis</keyword>
<feature type="binding site" evidence="17">
    <location>
        <position position="233"/>
    </location>
    <ligand>
        <name>chlorophyll a</name>
        <dbReference type="ChEBI" id="CHEBI:58416"/>
        <label>1</label>
    </ligand>
</feature>
<dbReference type="GO" id="GO:0009522">
    <property type="term" value="C:photosystem I"/>
    <property type="evidence" value="ECO:0007669"/>
    <property type="project" value="UniProtKB-KW"/>
</dbReference>
<accession>I3T4S4</accession>
<dbReference type="Pfam" id="PF00504">
    <property type="entry name" value="Chloroa_b-bind"/>
    <property type="match status" value="1"/>
</dbReference>
<keyword evidence="12" id="KW-0460">Magnesium</keyword>
<feature type="binding site" evidence="17">
    <location>
        <position position="248"/>
    </location>
    <ligand>
        <name>chlorophyll a</name>
        <dbReference type="ChEBI" id="CHEBI:58416"/>
        <label>1</label>
    </ligand>
</feature>
<evidence type="ECO:0000256" key="6">
    <source>
        <dbReference type="ARBA" id="ARBA00022531"/>
    </source>
</evidence>
<feature type="binding site" evidence="17">
    <location>
        <position position="219"/>
    </location>
    <ligand>
        <name>chlorophyll a</name>
        <dbReference type="ChEBI" id="CHEBI:58416"/>
        <label>1</label>
    </ligand>
</feature>
<feature type="binding site" evidence="17">
    <location>
        <position position="99"/>
    </location>
    <ligand>
        <name>chlorophyll a</name>
        <dbReference type="ChEBI" id="CHEBI:58416"/>
        <label>1</label>
    </ligand>
</feature>
<dbReference type="PANTHER" id="PTHR21649">
    <property type="entry name" value="CHLOROPHYLL A/B BINDING PROTEIN"/>
    <property type="match status" value="1"/>
</dbReference>
<dbReference type="InterPro" id="IPR001344">
    <property type="entry name" value="Chloro_AB-bd_pln"/>
</dbReference>
<feature type="binding site" description="axial binding residue" evidence="17">
    <location>
        <position position="104"/>
    </location>
    <ligand>
        <name>chlorophyll b</name>
        <dbReference type="ChEBI" id="CHEBI:61721"/>
        <label>1</label>
    </ligand>
    <ligandPart>
        <name>Mg</name>
        <dbReference type="ChEBI" id="CHEBI:25107"/>
    </ligandPart>
</feature>
<organism evidence="19">
    <name type="scientific">Lotus japonicus</name>
    <name type="common">Lotus corniculatus var. japonicus</name>
    <dbReference type="NCBI Taxonomy" id="34305"/>
    <lineage>
        <taxon>Eukaryota</taxon>
        <taxon>Viridiplantae</taxon>
        <taxon>Streptophyta</taxon>
        <taxon>Embryophyta</taxon>
        <taxon>Tracheophyta</taxon>
        <taxon>Spermatophyta</taxon>
        <taxon>Magnoliopsida</taxon>
        <taxon>eudicotyledons</taxon>
        <taxon>Gunneridae</taxon>
        <taxon>Pentapetalae</taxon>
        <taxon>rosids</taxon>
        <taxon>fabids</taxon>
        <taxon>Fabales</taxon>
        <taxon>Fabaceae</taxon>
        <taxon>Papilionoideae</taxon>
        <taxon>50 kb inversion clade</taxon>
        <taxon>NPAAA clade</taxon>
        <taxon>Hologalegina</taxon>
        <taxon>robinioid clade</taxon>
        <taxon>Loteae</taxon>
        <taxon>Lotus</taxon>
    </lineage>
</organism>
<evidence type="ECO:0000256" key="5">
    <source>
        <dbReference type="ARBA" id="ARBA00022528"/>
    </source>
</evidence>
<evidence type="ECO:0000256" key="14">
    <source>
        <dbReference type="ARBA" id="ARBA00022991"/>
    </source>
</evidence>
<evidence type="ECO:0000256" key="8">
    <source>
        <dbReference type="ARBA" id="ARBA00022640"/>
    </source>
</evidence>
<dbReference type="GO" id="GO:0016168">
    <property type="term" value="F:chlorophyll binding"/>
    <property type="evidence" value="ECO:0007669"/>
    <property type="project" value="UniProtKB-KW"/>
</dbReference>
<keyword evidence="10" id="KW-0479">Metal-binding</keyword>
<dbReference type="SUPFAM" id="SSF103511">
    <property type="entry name" value="Chlorophyll a-b binding protein"/>
    <property type="match status" value="1"/>
</dbReference>
<name>I3T4S4_LOTJA</name>
<keyword evidence="5 18" id="KW-0150">Chloroplast</keyword>
<keyword evidence="13" id="KW-1133">Transmembrane helix</keyword>
<evidence type="ECO:0000313" key="19">
    <source>
        <dbReference type="EMBL" id="AFK47516.1"/>
    </source>
</evidence>
<evidence type="ECO:0000256" key="17">
    <source>
        <dbReference type="PIRSR" id="PIRSR601344-1"/>
    </source>
</evidence>
<keyword evidence="16" id="KW-0472">Membrane</keyword>
<evidence type="ECO:0000256" key="9">
    <source>
        <dbReference type="ARBA" id="ARBA00022692"/>
    </source>
</evidence>
<sequence length="266" mass="28866">MAAAIARSYSFQPRSLFNSNTIYNPSPYGGYSWLGPAASRAGTTPRCRQICAAMQPRPTWLPGLDPPAYLDGTLAGDYGFDPLGLGEDPESLRWYVQAELVHARFAMLGVFGILVTDLLRVTGLSKIPVWFEAGAVKYEFTNTQTLIIVQLLLMGFAETKRYMDFIGPGSQAKEGSFFGLEASFEGLEPGYPGGPLLNPLGLAKDIKNARESKLKEIKNGRLAMVAILGIFVQASVTHVGPIDNLVEHLSNPWHKTVIQTLASSGS</sequence>
<keyword evidence="7" id="KW-0597">Phosphoprotein</keyword>
<evidence type="ECO:0000256" key="2">
    <source>
        <dbReference type="ARBA" id="ARBA00004334"/>
    </source>
</evidence>
<evidence type="ECO:0000256" key="7">
    <source>
        <dbReference type="ARBA" id="ARBA00022553"/>
    </source>
</evidence>
<feature type="binding site" evidence="17">
    <location>
        <position position="221"/>
    </location>
    <ligand>
        <name>chlorophyll a</name>
        <dbReference type="ChEBI" id="CHEBI:58416"/>
        <label>1</label>
    </ligand>
</feature>
<feature type="binding site" evidence="17">
    <location>
        <position position="216"/>
    </location>
    <ligand>
        <name>chlorophyll a</name>
        <dbReference type="ChEBI" id="CHEBI:58416"/>
        <label>5</label>
    </ligand>
</feature>
<dbReference type="FunFam" id="1.10.3460.10:FF:000010">
    <property type="entry name" value="Chlorophyll a-b binding protein, chloroplastic"/>
    <property type="match status" value="1"/>
</dbReference>
<keyword evidence="11 18" id="KW-0603">Photosystem I</keyword>
<dbReference type="Gene3D" id="1.10.3460.10">
    <property type="entry name" value="Chlorophyll a/b binding protein domain"/>
    <property type="match status" value="1"/>
</dbReference>
<dbReference type="GO" id="GO:0009523">
    <property type="term" value="C:photosystem II"/>
    <property type="evidence" value="ECO:0007669"/>
    <property type="project" value="UniProtKB-KW"/>
</dbReference>
<evidence type="ECO:0000256" key="3">
    <source>
        <dbReference type="ARBA" id="ARBA00007259"/>
    </source>
</evidence>
<keyword evidence="18" id="KW-0604">Photosystem II</keyword>
<evidence type="ECO:0000256" key="11">
    <source>
        <dbReference type="ARBA" id="ARBA00022836"/>
    </source>
</evidence>